<evidence type="ECO:0000256" key="3">
    <source>
        <dbReference type="ARBA" id="ARBA00022989"/>
    </source>
</evidence>
<evidence type="ECO:0000256" key="2">
    <source>
        <dbReference type="ARBA" id="ARBA00022692"/>
    </source>
</evidence>
<feature type="transmembrane region" description="Helical" evidence="5">
    <location>
        <begin position="106"/>
        <end position="123"/>
    </location>
</feature>
<dbReference type="Pfam" id="PF01699">
    <property type="entry name" value="Na_Ca_ex"/>
    <property type="match status" value="2"/>
</dbReference>
<feature type="transmembrane region" description="Helical" evidence="5">
    <location>
        <begin position="81"/>
        <end position="99"/>
    </location>
</feature>
<feature type="domain" description="Sodium/calcium exchanger membrane region" evidence="6">
    <location>
        <begin position="183"/>
        <end position="325"/>
    </location>
</feature>
<dbReference type="Proteomes" id="UP001500840">
    <property type="component" value="Unassembled WGS sequence"/>
</dbReference>
<accession>A0ABP8MQC0</accession>
<proteinExistence type="predicted"/>
<dbReference type="InterPro" id="IPR004837">
    <property type="entry name" value="NaCa_Exmemb"/>
</dbReference>
<comment type="subcellular location">
    <subcellularLocation>
        <location evidence="1">Membrane</location>
        <topology evidence="1">Multi-pass membrane protein</topology>
    </subcellularLocation>
</comment>
<evidence type="ECO:0000313" key="7">
    <source>
        <dbReference type="EMBL" id="GAA4453297.1"/>
    </source>
</evidence>
<keyword evidence="2 5" id="KW-0812">Transmembrane</keyword>
<dbReference type="Gene3D" id="1.20.1420.30">
    <property type="entry name" value="NCX, central ion-binding region"/>
    <property type="match status" value="1"/>
</dbReference>
<comment type="caution">
    <text evidence="7">The sequence shown here is derived from an EMBL/GenBank/DDBJ whole genome shotgun (WGS) entry which is preliminary data.</text>
</comment>
<gene>
    <name evidence="7" type="ORF">GCM10023156_24110</name>
</gene>
<dbReference type="PANTHER" id="PTHR10846">
    <property type="entry name" value="SODIUM/POTASSIUM/CALCIUM EXCHANGER"/>
    <property type="match status" value="1"/>
</dbReference>
<evidence type="ECO:0000256" key="4">
    <source>
        <dbReference type="ARBA" id="ARBA00023136"/>
    </source>
</evidence>
<dbReference type="RefSeq" id="WP_345322295.1">
    <property type="nucleotide sequence ID" value="NZ_BAABGA010000030.1"/>
</dbReference>
<evidence type="ECO:0000259" key="6">
    <source>
        <dbReference type="Pfam" id="PF01699"/>
    </source>
</evidence>
<dbReference type="EMBL" id="BAABGA010000030">
    <property type="protein sequence ID" value="GAA4453297.1"/>
    <property type="molecule type" value="Genomic_DNA"/>
</dbReference>
<name>A0ABP8MQC0_9BACT</name>
<keyword evidence="3 5" id="KW-1133">Transmembrane helix</keyword>
<feature type="transmembrane region" description="Helical" evidence="5">
    <location>
        <begin position="247"/>
        <end position="269"/>
    </location>
</feature>
<organism evidence="7 8">
    <name type="scientific">Novipirellula rosea</name>
    <dbReference type="NCBI Taxonomy" id="1031540"/>
    <lineage>
        <taxon>Bacteria</taxon>
        <taxon>Pseudomonadati</taxon>
        <taxon>Planctomycetota</taxon>
        <taxon>Planctomycetia</taxon>
        <taxon>Pirellulales</taxon>
        <taxon>Pirellulaceae</taxon>
        <taxon>Novipirellula</taxon>
    </lineage>
</organism>
<protein>
    <submittedName>
        <fullName evidence="7">Calcium/sodium antiporter</fullName>
    </submittedName>
</protein>
<dbReference type="PANTHER" id="PTHR10846:SF8">
    <property type="entry name" value="INNER MEMBRANE PROTEIN YRBG"/>
    <property type="match status" value="1"/>
</dbReference>
<feature type="transmembrane region" description="Helical" evidence="5">
    <location>
        <begin position="38"/>
        <end position="61"/>
    </location>
</feature>
<keyword evidence="4 5" id="KW-0472">Membrane</keyword>
<dbReference type="InterPro" id="IPR004481">
    <property type="entry name" value="K/Na/Ca-exchanger"/>
</dbReference>
<feature type="transmembrane region" description="Helical" evidence="5">
    <location>
        <begin position="183"/>
        <end position="205"/>
    </location>
</feature>
<evidence type="ECO:0000256" key="1">
    <source>
        <dbReference type="ARBA" id="ARBA00004141"/>
    </source>
</evidence>
<feature type="transmembrane region" description="Helical" evidence="5">
    <location>
        <begin position="6"/>
        <end position="26"/>
    </location>
</feature>
<feature type="domain" description="Sodium/calcium exchanger membrane region" evidence="6">
    <location>
        <begin position="8"/>
        <end position="147"/>
    </location>
</feature>
<evidence type="ECO:0000256" key="5">
    <source>
        <dbReference type="SAM" id="Phobius"/>
    </source>
</evidence>
<dbReference type="NCBIfam" id="TIGR00367">
    <property type="entry name" value="calcium/sodium antiporter"/>
    <property type="match status" value="1"/>
</dbReference>
<feature type="transmembrane region" description="Helical" evidence="5">
    <location>
        <begin position="129"/>
        <end position="147"/>
    </location>
</feature>
<reference evidence="8" key="1">
    <citation type="journal article" date="2019" name="Int. J. Syst. Evol. Microbiol.">
        <title>The Global Catalogue of Microorganisms (GCM) 10K type strain sequencing project: providing services to taxonomists for standard genome sequencing and annotation.</title>
        <authorList>
            <consortium name="The Broad Institute Genomics Platform"/>
            <consortium name="The Broad Institute Genome Sequencing Center for Infectious Disease"/>
            <person name="Wu L."/>
            <person name="Ma J."/>
        </authorList>
    </citation>
    <scope>NUCLEOTIDE SEQUENCE [LARGE SCALE GENOMIC DNA]</scope>
    <source>
        <strain evidence="8">JCM 17759</strain>
    </source>
</reference>
<sequence length="333" mass="34880">MSDMVMAWLKIGGGLLLLVGGGESLVRGASRLARYMQISPLVIGLTVVAFGTSAPELAVSVQAALAGNADIALGNVVGSNIFNVLFILGVSALIVPLVVSSQLIRWDVPVMIAASLLLIVFGWDGAIVRWEGIVLFAGIIAYTYWCIRQSRQESRAVVEEFQQQWPTENEAGIKSASTLWVNFGWIGGGLILLGLGSTFLISGAVKVAASLGVSELVIGLTIVAAGTSLPEVVTSITAAIRGERDIAVGNVVGSNIFNILCVLGLSSVIGPTGITVSDSALALDIPVMIAVACACLPIFFTGRVISRWEGGVFLFLYIAYTTYLIYNATTVAV</sequence>
<feature type="transmembrane region" description="Helical" evidence="5">
    <location>
        <begin position="281"/>
        <end position="300"/>
    </location>
</feature>
<keyword evidence="8" id="KW-1185">Reference proteome</keyword>
<dbReference type="InterPro" id="IPR044880">
    <property type="entry name" value="NCX_ion-bd_dom_sf"/>
</dbReference>
<evidence type="ECO:0000313" key="8">
    <source>
        <dbReference type="Proteomes" id="UP001500840"/>
    </source>
</evidence>
<feature type="transmembrane region" description="Helical" evidence="5">
    <location>
        <begin position="312"/>
        <end position="329"/>
    </location>
</feature>
<feature type="transmembrane region" description="Helical" evidence="5">
    <location>
        <begin position="217"/>
        <end position="240"/>
    </location>
</feature>